<protein>
    <submittedName>
        <fullName evidence="2">Phosphoribosylglycinamide formyltransferase</fullName>
    </submittedName>
</protein>
<proteinExistence type="predicted"/>
<feature type="signal peptide" evidence="1">
    <location>
        <begin position="1"/>
        <end position="22"/>
    </location>
</feature>
<name>A0A7X4RUZ4_9VIBR</name>
<keyword evidence="3" id="KW-1185">Reference proteome</keyword>
<dbReference type="GO" id="GO:0016740">
    <property type="term" value="F:transferase activity"/>
    <property type="evidence" value="ECO:0007669"/>
    <property type="project" value="UniProtKB-KW"/>
</dbReference>
<organism evidence="2 3">
    <name type="scientific">Vibrio eleionomae</name>
    <dbReference type="NCBI Taxonomy" id="2653505"/>
    <lineage>
        <taxon>Bacteria</taxon>
        <taxon>Pseudomonadati</taxon>
        <taxon>Pseudomonadota</taxon>
        <taxon>Gammaproteobacteria</taxon>
        <taxon>Vibrionales</taxon>
        <taxon>Vibrionaceae</taxon>
        <taxon>Vibrio</taxon>
    </lineage>
</organism>
<dbReference type="CDD" id="cd05399">
    <property type="entry name" value="NT_Rel-Spo_like"/>
    <property type="match status" value="1"/>
</dbReference>
<dbReference type="AlphaFoldDB" id="A0A7X4RUZ4"/>
<dbReference type="EMBL" id="WEKT01000028">
    <property type="protein sequence ID" value="MZI94371.1"/>
    <property type="molecule type" value="Genomic_DNA"/>
</dbReference>
<gene>
    <name evidence="2" type="ORF">F9817_14330</name>
</gene>
<comment type="caution">
    <text evidence="2">The sequence shown here is derived from an EMBL/GenBank/DDBJ whole genome shotgun (WGS) entry which is preliminary data.</text>
</comment>
<evidence type="ECO:0000313" key="2">
    <source>
        <dbReference type="EMBL" id="MZI94371.1"/>
    </source>
</evidence>
<evidence type="ECO:0000256" key="1">
    <source>
        <dbReference type="SAM" id="SignalP"/>
    </source>
</evidence>
<dbReference type="InterPro" id="IPR043519">
    <property type="entry name" value="NT_sf"/>
</dbReference>
<dbReference type="SUPFAM" id="SSF81301">
    <property type="entry name" value="Nucleotidyltransferase"/>
    <property type="match status" value="1"/>
</dbReference>
<dbReference type="InterPro" id="IPR007685">
    <property type="entry name" value="RelA_SpoT"/>
</dbReference>
<keyword evidence="2" id="KW-0808">Transferase</keyword>
<reference evidence="2 3" key="1">
    <citation type="submission" date="2019-10" db="EMBL/GenBank/DDBJ databases">
        <title>Vibrio sp. nov. isolated from a shrimp pond.</title>
        <authorList>
            <person name="Gomez-Gil B."/>
            <person name="Enciso-Ibarra J."/>
            <person name="Enciso-Ibarra K."/>
            <person name="Bolan-Mejia C."/>
        </authorList>
    </citation>
    <scope>NUCLEOTIDE SEQUENCE [LARGE SCALE GENOMIC DNA]</scope>
    <source>
        <strain evidence="2 3">CAIM 722</strain>
    </source>
</reference>
<dbReference type="Gene3D" id="3.30.460.10">
    <property type="entry name" value="Beta Polymerase, domain 2"/>
    <property type="match status" value="1"/>
</dbReference>
<dbReference type="Proteomes" id="UP000462621">
    <property type="component" value="Unassembled WGS sequence"/>
</dbReference>
<sequence>MSLLLRTTALMLLIFSRGPAFAAMPADTSAPENRAESQNEVSSKLFRHSLSGLYGIQTTNAAIKQPYDDFDILYTKAHQAQMELENLCKSTAMLTGTQPHFAGVKSKERAQEKIRAEFAGDNTRITDLARATIVADDVPSLVKAYEILNREATVVKVKNRFKKPAPSGYRDLNLLVRLPKTNIVAEVQLHLANIAQVKSGPEHTIYEQVQKIERTALLENRELTELELTKIDRIRSRSQDLYQQAWQPYITTQLQAA</sequence>
<dbReference type="RefSeq" id="WP_161156728.1">
    <property type="nucleotide sequence ID" value="NZ_WEKT01000028.1"/>
</dbReference>
<keyword evidence="1" id="KW-0732">Signal</keyword>
<accession>A0A7X4RUZ4</accession>
<dbReference type="GO" id="GO:0015969">
    <property type="term" value="P:guanosine tetraphosphate metabolic process"/>
    <property type="evidence" value="ECO:0007669"/>
    <property type="project" value="InterPro"/>
</dbReference>
<feature type="chain" id="PRO_5031215388" evidence="1">
    <location>
        <begin position="23"/>
        <end position="257"/>
    </location>
</feature>
<evidence type="ECO:0000313" key="3">
    <source>
        <dbReference type="Proteomes" id="UP000462621"/>
    </source>
</evidence>